<dbReference type="CDD" id="cd00082">
    <property type="entry name" value="HisKA"/>
    <property type="match status" value="1"/>
</dbReference>
<dbReference type="InterPro" id="IPR033463">
    <property type="entry name" value="sCache_3"/>
</dbReference>
<evidence type="ECO:0000256" key="13">
    <source>
        <dbReference type="ARBA" id="ARBA00023136"/>
    </source>
</evidence>
<dbReference type="InterPro" id="IPR029151">
    <property type="entry name" value="Sensor-like_sf"/>
</dbReference>
<feature type="domain" description="Histidine kinase" evidence="16">
    <location>
        <begin position="420"/>
        <end position="638"/>
    </location>
</feature>
<dbReference type="PROSITE" id="PS50109">
    <property type="entry name" value="HIS_KIN"/>
    <property type="match status" value="1"/>
</dbReference>
<dbReference type="SUPFAM" id="SSF103190">
    <property type="entry name" value="Sensory domain-like"/>
    <property type="match status" value="1"/>
</dbReference>
<evidence type="ECO:0000259" key="18">
    <source>
        <dbReference type="PROSITE" id="PS50112"/>
    </source>
</evidence>
<dbReference type="Pfam" id="PF02518">
    <property type="entry name" value="HATPase_c"/>
    <property type="match status" value="1"/>
</dbReference>
<dbReference type="GO" id="GO:0005886">
    <property type="term" value="C:plasma membrane"/>
    <property type="evidence" value="ECO:0007669"/>
    <property type="project" value="UniProtKB-SubCell"/>
</dbReference>
<dbReference type="InterPro" id="IPR001789">
    <property type="entry name" value="Sig_transdc_resp-reg_receiver"/>
</dbReference>
<dbReference type="Pfam" id="PF17203">
    <property type="entry name" value="sCache_3_2"/>
    <property type="match status" value="1"/>
</dbReference>
<gene>
    <name evidence="20" type="ORF">A1355_16065</name>
</gene>
<dbReference type="CDD" id="cd00130">
    <property type="entry name" value="PAS"/>
    <property type="match status" value="1"/>
</dbReference>
<dbReference type="NCBIfam" id="TIGR00229">
    <property type="entry name" value="sensory_box"/>
    <property type="match status" value="1"/>
</dbReference>
<dbReference type="PANTHER" id="PTHR43047">
    <property type="entry name" value="TWO-COMPONENT HISTIDINE PROTEIN KINASE"/>
    <property type="match status" value="1"/>
</dbReference>
<evidence type="ECO:0000313" key="21">
    <source>
        <dbReference type="Proteomes" id="UP000077628"/>
    </source>
</evidence>
<dbReference type="AlphaFoldDB" id="A0A177N0L3"/>
<comment type="subcellular location">
    <subcellularLocation>
        <location evidence="2">Cell membrane</location>
        <topology evidence="2">Multi-pass membrane protein</topology>
    </subcellularLocation>
</comment>
<sequence>MKGLRELLSGAHSFWGRSIRRQMVWSFSLAALATVAGAGILLLSAQREFLYEQGQRSAFELARTLAFGSASWVLANDLAGLQEVLKGAAETTDLSFAVVISPRGEVLASTRPEYIGRYFTDPVSLSLLGRSAEPQVLLNRDDLIDVAVPIKANNAPIGWLRVELSRVGKIRELRSLAFAGLGIAGLLLLSIVVIATALSRGLTRGLNHLMTVAIDAEHGRTFRREALTRRDEVGVLARHLYRMLDAIESEKAAKFASEARFRRLVQVMPIPLGSADKDGVIREFNDCFAELFGYSRADIPTLDDWFQKAYPDPDYRIWAIATWDAAVQEAIESGESIRPREYRVTCKNGDVRVMDIAGVVLGDDVLAIFIDMTERMRNAEQLRRYKDHLEDEVQQRTADLVLARNAAETANKAKSTFLANMSHELRTPLNAIMGFSNVMRGDPQLRDDQRMNLDIINRSGEHLLNLINDVLEMAKIEAGRFQLENVAFDLGGLIRDITEMLDIRAKEKGLRLLVDQSSRFPRYVVGDQAHLRQVLINLVGNAVKFTEQGGVILRLGVRENSTSHLLIEIEDTGPGIEPRDQQRVFEPFEQLGEQGANKGTGLGLTITRQFVRLMGGKLELRSSPGVGSIFVVDLPLIEADEADVLSSPRREPANVVGLAPGQPNYRILIVEDQIENQLLLSKLMESVGLPVRVAENGERGVALFREWRPDLIWMDRRMPVMDGQEATRIIRGLPGGELVKIVAVTASVFVEQREELLRSGMDDFVRKPYRFSEIYDCLSRQLGIRFIYEGSFRPEQQTAVLTPGSLLVLPASLREELAQALESLEAERIADVIGRITASDPGLGKTLTQFAEDFDYPAILKALQALN</sequence>
<evidence type="ECO:0000256" key="7">
    <source>
        <dbReference type="ARBA" id="ARBA00022692"/>
    </source>
</evidence>
<dbReference type="Gene3D" id="3.40.50.2300">
    <property type="match status" value="1"/>
</dbReference>
<evidence type="ECO:0000259" key="19">
    <source>
        <dbReference type="PROSITE" id="PS50885"/>
    </source>
</evidence>
<dbReference type="PROSITE" id="PS50885">
    <property type="entry name" value="HAMP"/>
    <property type="match status" value="1"/>
</dbReference>
<dbReference type="EC" id="2.7.13.3" evidence="3"/>
<keyword evidence="7 15" id="KW-0812">Transmembrane</keyword>
<feature type="transmembrane region" description="Helical" evidence="15">
    <location>
        <begin position="176"/>
        <end position="198"/>
    </location>
</feature>
<evidence type="ECO:0000256" key="10">
    <source>
        <dbReference type="ARBA" id="ARBA00022840"/>
    </source>
</evidence>
<accession>A0A177N0L3</accession>
<comment type="caution">
    <text evidence="20">The sequence shown here is derived from an EMBL/GenBank/DDBJ whole genome shotgun (WGS) entry which is preliminary data.</text>
</comment>
<dbReference type="STRING" id="702114.A1355_16065"/>
<evidence type="ECO:0000256" key="5">
    <source>
        <dbReference type="ARBA" id="ARBA00022553"/>
    </source>
</evidence>
<keyword evidence="21" id="KW-1185">Reference proteome</keyword>
<dbReference type="PRINTS" id="PR00344">
    <property type="entry name" value="BCTRLSENSOR"/>
</dbReference>
<dbReference type="Pfam" id="PF13188">
    <property type="entry name" value="PAS_8"/>
    <property type="match status" value="1"/>
</dbReference>
<keyword evidence="9" id="KW-0418">Kinase</keyword>
<keyword evidence="5 14" id="KW-0597">Phosphoprotein</keyword>
<dbReference type="OrthoDB" id="9792854at2"/>
<dbReference type="Proteomes" id="UP000077628">
    <property type="component" value="Unassembled WGS sequence"/>
</dbReference>
<dbReference type="Pfam" id="PF00072">
    <property type="entry name" value="Response_reg"/>
    <property type="match status" value="1"/>
</dbReference>
<dbReference type="InterPro" id="IPR003660">
    <property type="entry name" value="HAMP_dom"/>
</dbReference>
<dbReference type="PANTHER" id="PTHR43047:SF64">
    <property type="entry name" value="HISTIDINE KINASE CONTAINING CHEY-HOMOLOGOUS RECEIVER DOMAIN AND PAS DOMAIN-RELATED"/>
    <property type="match status" value="1"/>
</dbReference>
<evidence type="ECO:0000256" key="8">
    <source>
        <dbReference type="ARBA" id="ARBA00022741"/>
    </source>
</evidence>
<proteinExistence type="predicted"/>
<comment type="catalytic activity">
    <reaction evidence="1">
        <text>ATP + protein L-histidine = ADP + protein N-phospho-L-histidine.</text>
        <dbReference type="EC" id="2.7.13.3"/>
    </reaction>
</comment>
<dbReference type="InterPro" id="IPR035965">
    <property type="entry name" value="PAS-like_dom_sf"/>
</dbReference>
<dbReference type="RefSeq" id="WP_064031761.1">
    <property type="nucleotide sequence ID" value="NZ_LUUK01000232.1"/>
</dbReference>
<dbReference type="SUPFAM" id="SSF55785">
    <property type="entry name" value="PYP-like sensor domain (PAS domain)"/>
    <property type="match status" value="1"/>
</dbReference>
<dbReference type="CDD" id="cd16922">
    <property type="entry name" value="HATPase_EvgS-ArcB-TorS-like"/>
    <property type="match status" value="1"/>
</dbReference>
<keyword evidence="8" id="KW-0547">Nucleotide-binding</keyword>
<dbReference type="SMART" id="SM00388">
    <property type="entry name" value="HisKA"/>
    <property type="match status" value="1"/>
</dbReference>
<evidence type="ECO:0000256" key="11">
    <source>
        <dbReference type="ARBA" id="ARBA00022989"/>
    </source>
</evidence>
<dbReference type="Gene3D" id="3.30.450.20">
    <property type="entry name" value="PAS domain"/>
    <property type="match status" value="2"/>
</dbReference>
<dbReference type="InterPro" id="IPR036097">
    <property type="entry name" value="HisK_dim/P_sf"/>
</dbReference>
<evidence type="ECO:0000313" key="20">
    <source>
        <dbReference type="EMBL" id="OAI11432.1"/>
    </source>
</evidence>
<organism evidence="20 21">
    <name type="scientific">Methylomonas koyamae</name>
    <dbReference type="NCBI Taxonomy" id="702114"/>
    <lineage>
        <taxon>Bacteria</taxon>
        <taxon>Pseudomonadati</taxon>
        <taxon>Pseudomonadota</taxon>
        <taxon>Gammaproteobacteria</taxon>
        <taxon>Methylococcales</taxon>
        <taxon>Methylococcaceae</taxon>
        <taxon>Methylomonas</taxon>
    </lineage>
</organism>
<dbReference type="InterPro" id="IPR003594">
    <property type="entry name" value="HATPase_dom"/>
</dbReference>
<dbReference type="Pfam" id="PF00512">
    <property type="entry name" value="HisKA"/>
    <property type="match status" value="1"/>
</dbReference>
<dbReference type="InterPro" id="IPR000014">
    <property type="entry name" value="PAS"/>
</dbReference>
<dbReference type="CDD" id="cd17546">
    <property type="entry name" value="REC_hyHK_CKI1_RcsC-like"/>
    <property type="match status" value="1"/>
</dbReference>
<dbReference type="SMART" id="SM00091">
    <property type="entry name" value="PAS"/>
    <property type="match status" value="1"/>
</dbReference>
<feature type="domain" description="PAS" evidence="18">
    <location>
        <begin position="257"/>
        <end position="299"/>
    </location>
</feature>
<dbReference type="InterPro" id="IPR011006">
    <property type="entry name" value="CheY-like_superfamily"/>
</dbReference>
<dbReference type="SMART" id="SM00448">
    <property type="entry name" value="REC"/>
    <property type="match status" value="1"/>
</dbReference>
<evidence type="ECO:0000256" key="1">
    <source>
        <dbReference type="ARBA" id="ARBA00000085"/>
    </source>
</evidence>
<dbReference type="PROSITE" id="PS50112">
    <property type="entry name" value="PAS"/>
    <property type="match status" value="1"/>
</dbReference>
<dbReference type="InterPro" id="IPR005467">
    <property type="entry name" value="His_kinase_dom"/>
</dbReference>
<evidence type="ECO:0000256" key="15">
    <source>
        <dbReference type="SAM" id="Phobius"/>
    </source>
</evidence>
<dbReference type="InterPro" id="IPR003661">
    <property type="entry name" value="HisK_dim/P_dom"/>
</dbReference>
<evidence type="ECO:0000256" key="14">
    <source>
        <dbReference type="PROSITE-ProRule" id="PRU00169"/>
    </source>
</evidence>
<dbReference type="GO" id="GO:0005524">
    <property type="term" value="F:ATP binding"/>
    <property type="evidence" value="ECO:0007669"/>
    <property type="project" value="UniProtKB-KW"/>
</dbReference>
<dbReference type="Gene3D" id="1.10.287.130">
    <property type="match status" value="1"/>
</dbReference>
<dbReference type="Gene3D" id="6.10.340.10">
    <property type="match status" value="1"/>
</dbReference>
<dbReference type="SUPFAM" id="SSF52172">
    <property type="entry name" value="CheY-like"/>
    <property type="match status" value="1"/>
</dbReference>
<feature type="transmembrane region" description="Helical" evidence="15">
    <location>
        <begin position="23"/>
        <end position="43"/>
    </location>
</feature>
<evidence type="ECO:0000259" key="16">
    <source>
        <dbReference type="PROSITE" id="PS50109"/>
    </source>
</evidence>
<evidence type="ECO:0000256" key="3">
    <source>
        <dbReference type="ARBA" id="ARBA00012438"/>
    </source>
</evidence>
<dbReference type="GO" id="GO:0000155">
    <property type="term" value="F:phosphorelay sensor kinase activity"/>
    <property type="evidence" value="ECO:0007669"/>
    <property type="project" value="InterPro"/>
</dbReference>
<dbReference type="Gene3D" id="3.30.565.10">
    <property type="entry name" value="Histidine kinase-like ATPase, C-terminal domain"/>
    <property type="match status" value="1"/>
</dbReference>
<feature type="domain" description="Response regulatory" evidence="17">
    <location>
        <begin position="666"/>
        <end position="782"/>
    </location>
</feature>
<dbReference type="InterPro" id="IPR004358">
    <property type="entry name" value="Sig_transdc_His_kin-like_C"/>
</dbReference>
<keyword evidence="4" id="KW-1003">Cell membrane</keyword>
<keyword evidence="11 15" id="KW-1133">Transmembrane helix</keyword>
<feature type="domain" description="HAMP" evidence="19">
    <location>
        <begin position="200"/>
        <end position="252"/>
    </location>
</feature>
<evidence type="ECO:0000256" key="4">
    <source>
        <dbReference type="ARBA" id="ARBA00022475"/>
    </source>
</evidence>
<feature type="modified residue" description="4-aspartylphosphate" evidence="14">
    <location>
        <position position="715"/>
    </location>
</feature>
<evidence type="ECO:0000256" key="2">
    <source>
        <dbReference type="ARBA" id="ARBA00004651"/>
    </source>
</evidence>
<evidence type="ECO:0000256" key="6">
    <source>
        <dbReference type="ARBA" id="ARBA00022679"/>
    </source>
</evidence>
<dbReference type="FunFam" id="1.10.287.130:FF:000004">
    <property type="entry name" value="Ethylene receptor 1"/>
    <property type="match status" value="1"/>
</dbReference>
<keyword evidence="13 15" id="KW-0472">Membrane</keyword>
<reference evidence="21" key="1">
    <citation type="submission" date="2016-03" db="EMBL/GenBank/DDBJ databases">
        <authorList>
            <person name="Heylen K."/>
            <person name="De Vos P."/>
            <person name="Vekeman B."/>
        </authorList>
    </citation>
    <scope>NUCLEOTIDE SEQUENCE [LARGE SCALE GENOMIC DNA]</scope>
    <source>
        <strain evidence="21">R-45383</strain>
    </source>
</reference>
<dbReference type="FunFam" id="3.30.565.10:FF:000010">
    <property type="entry name" value="Sensor histidine kinase RcsC"/>
    <property type="match status" value="1"/>
</dbReference>
<dbReference type="InterPro" id="IPR036890">
    <property type="entry name" value="HATPase_C_sf"/>
</dbReference>
<dbReference type="SMART" id="SM00387">
    <property type="entry name" value="HATPase_c"/>
    <property type="match status" value="1"/>
</dbReference>
<keyword evidence="6" id="KW-0808">Transferase</keyword>
<dbReference type="SUPFAM" id="SSF55874">
    <property type="entry name" value="ATPase domain of HSP90 chaperone/DNA topoisomerase II/histidine kinase"/>
    <property type="match status" value="1"/>
</dbReference>
<dbReference type="EMBL" id="LUUK01000232">
    <property type="protein sequence ID" value="OAI11432.1"/>
    <property type="molecule type" value="Genomic_DNA"/>
</dbReference>
<keyword evidence="12" id="KW-0902">Two-component regulatory system</keyword>
<protein>
    <recommendedName>
        <fullName evidence="3">histidine kinase</fullName>
        <ecNumber evidence="3">2.7.13.3</ecNumber>
    </recommendedName>
</protein>
<dbReference type="SUPFAM" id="SSF47384">
    <property type="entry name" value="Homodimeric domain of signal transducing histidine kinase"/>
    <property type="match status" value="1"/>
</dbReference>
<keyword evidence="10" id="KW-0067">ATP-binding</keyword>
<name>A0A177N0L3_9GAMM</name>
<evidence type="ECO:0000256" key="12">
    <source>
        <dbReference type="ARBA" id="ARBA00023012"/>
    </source>
</evidence>
<dbReference type="PROSITE" id="PS50110">
    <property type="entry name" value="RESPONSE_REGULATORY"/>
    <property type="match status" value="1"/>
</dbReference>
<evidence type="ECO:0000256" key="9">
    <source>
        <dbReference type="ARBA" id="ARBA00022777"/>
    </source>
</evidence>
<evidence type="ECO:0000259" key="17">
    <source>
        <dbReference type="PROSITE" id="PS50110"/>
    </source>
</evidence>